<evidence type="ECO:0000313" key="1">
    <source>
        <dbReference type="EMBL" id="PWR21124.1"/>
    </source>
</evidence>
<name>A0A317E422_9PROT</name>
<protein>
    <submittedName>
        <fullName evidence="1">DUF952 domain-containing protein</fullName>
    </submittedName>
</protein>
<dbReference type="Pfam" id="PF06108">
    <property type="entry name" value="DUF952"/>
    <property type="match status" value="1"/>
</dbReference>
<accession>A0A317E422</accession>
<gene>
    <name evidence="1" type="ORF">DKG74_14050</name>
</gene>
<evidence type="ECO:0000313" key="2">
    <source>
        <dbReference type="Proteomes" id="UP000245461"/>
    </source>
</evidence>
<organism evidence="1 2">
    <name type="scientific">Zavarzinia aquatilis</name>
    <dbReference type="NCBI Taxonomy" id="2211142"/>
    <lineage>
        <taxon>Bacteria</taxon>
        <taxon>Pseudomonadati</taxon>
        <taxon>Pseudomonadota</taxon>
        <taxon>Alphaproteobacteria</taxon>
        <taxon>Rhodospirillales</taxon>
        <taxon>Zavarziniaceae</taxon>
        <taxon>Zavarzinia</taxon>
    </lineage>
</organism>
<dbReference type="SUPFAM" id="SSF56399">
    <property type="entry name" value="ADP-ribosylation"/>
    <property type="match status" value="1"/>
</dbReference>
<dbReference type="EMBL" id="QGLE01000008">
    <property type="protein sequence ID" value="PWR21124.1"/>
    <property type="molecule type" value="Genomic_DNA"/>
</dbReference>
<comment type="caution">
    <text evidence="1">The sequence shown here is derived from an EMBL/GenBank/DDBJ whole genome shotgun (WGS) entry which is preliminary data.</text>
</comment>
<dbReference type="RefSeq" id="WP_109906802.1">
    <property type="nucleotide sequence ID" value="NZ_QGLE01000008.1"/>
</dbReference>
<proteinExistence type="predicted"/>
<keyword evidence="2" id="KW-1185">Reference proteome</keyword>
<dbReference type="PANTHER" id="PTHR34129">
    <property type="entry name" value="BLR1139 PROTEIN"/>
    <property type="match status" value="1"/>
</dbReference>
<dbReference type="Proteomes" id="UP000245461">
    <property type="component" value="Unassembled WGS sequence"/>
</dbReference>
<dbReference type="InterPro" id="IPR009297">
    <property type="entry name" value="DUF952"/>
</dbReference>
<sequence length="122" mass="12549">MSEAIYKIMDRAAWEQFQAAGTFAGAPVDIADGFIHFSAAHQVQGTLDKHFAGRGDLVLVAVDPAALGGALRWEVSRGGELFPHLYTALALQAVRSCAALSLDAGGRHSAAEALAIASGSGG</sequence>
<reference evidence="1 2" key="1">
    <citation type="submission" date="2018-05" db="EMBL/GenBank/DDBJ databases">
        <title>Zavarzinia sp. HR-AS.</title>
        <authorList>
            <person name="Lee Y."/>
            <person name="Jeon C.O."/>
        </authorList>
    </citation>
    <scope>NUCLEOTIDE SEQUENCE [LARGE SCALE GENOMIC DNA]</scope>
    <source>
        <strain evidence="1 2">HR-AS</strain>
    </source>
</reference>
<dbReference type="PANTHER" id="PTHR34129:SF1">
    <property type="entry name" value="DUF952 DOMAIN-CONTAINING PROTEIN"/>
    <property type="match status" value="1"/>
</dbReference>
<dbReference type="AlphaFoldDB" id="A0A317E422"/>
<dbReference type="Gene3D" id="3.20.170.20">
    <property type="entry name" value="Protein of unknown function DUF952"/>
    <property type="match status" value="1"/>
</dbReference>
<dbReference type="OrthoDB" id="9799937at2"/>